<name>F6D626_METPW</name>
<accession>F6D626</accession>
<organism evidence="2 3">
    <name type="scientific">Methanobacterium paludis (strain DSM 25820 / JCM 18151 / SWAN1)</name>
    <dbReference type="NCBI Taxonomy" id="868131"/>
    <lineage>
        <taxon>Archaea</taxon>
        <taxon>Methanobacteriati</taxon>
        <taxon>Methanobacteriota</taxon>
        <taxon>Methanomada group</taxon>
        <taxon>Methanobacteria</taxon>
        <taxon>Methanobacteriales</taxon>
        <taxon>Methanobacteriaceae</taxon>
        <taxon>Methanobacterium</taxon>
    </lineage>
</organism>
<evidence type="ECO:0000259" key="1">
    <source>
        <dbReference type="PROSITE" id="PS50119"/>
    </source>
</evidence>
<dbReference type="GeneID" id="10668128"/>
<dbReference type="PROSITE" id="PS50119">
    <property type="entry name" value="ZF_BBOX"/>
    <property type="match status" value="1"/>
</dbReference>
<dbReference type="AlphaFoldDB" id="F6D626"/>
<proteinExistence type="predicted"/>
<sequence length="268" mass="31190">MEKIFEKPKVCDECNEELGRFFLICKTCRKYICYDCFSSHKMEHDYLPCRTLDEENKASVLDVGHAGYGPDMGDQWPSIDIDTFNSSYHPKCAHAIDYFEKNNITFFCHECKKWLCLECLNDHLAHGLMLHVGFNNANELREIDPNLYNSENQLLLVTKAFETDNNKIKVEFEITNPNNVSLYDLRLMCTWDGLEERDNVEKIDNKYFLCKTLTELEVIPPEKTMKGFYEIPDGVNLHLSSIITLVRFKDVFLGKGRVLKESLINNSK</sequence>
<dbReference type="RefSeq" id="WP_013825176.1">
    <property type="nucleotide sequence ID" value="NC_015574.1"/>
</dbReference>
<gene>
    <name evidence="2" type="ordered locus">MSWAN_0638</name>
</gene>
<protein>
    <recommendedName>
        <fullName evidence="1">B box-type domain-containing protein</fullName>
    </recommendedName>
</protein>
<dbReference type="InterPro" id="IPR000315">
    <property type="entry name" value="Znf_B-box"/>
</dbReference>
<evidence type="ECO:0000313" key="3">
    <source>
        <dbReference type="Proteomes" id="UP000009231"/>
    </source>
</evidence>
<dbReference type="GO" id="GO:0008270">
    <property type="term" value="F:zinc ion binding"/>
    <property type="evidence" value="ECO:0007669"/>
    <property type="project" value="InterPro"/>
</dbReference>
<dbReference type="STRING" id="868131.MSWAN_0638"/>
<evidence type="ECO:0000313" key="2">
    <source>
        <dbReference type="EMBL" id="AEG17674.1"/>
    </source>
</evidence>
<feature type="domain" description="B box-type" evidence="1">
    <location>
        <begin position="6"/>
        <end position="49"/>
    </location>
</feature>
<dbReference type="EMBL" id="CP002772">
    <property type="protein sequence ID" value="AEG17674.1"/>
    <property type="molecule type" value="Genomic_DNA"/>
</dbReference>
<dbReference type="Proteomes" id="UP000009231">
    <property type="component" value="Chromosome"/>
</dbReference>
<keyword evidence="3" id="KW-1185">Reference proteome</keyword>
<dbReference type="HOGENOM" id="CLU_1036703_0_0_2"/>
<reference evidence="2 3" key="1">
    <citation type="journal article" date="2014" name="Int. J. Syst. Evol. Microbiol.">
        <title>Methanobacterium paludis sp. nov. and a novel strain of Methanobacterium lacus isolated from northern peatlands.</title>
        <authorList>
            <person name="Cadillo-Quiroz H."/>
            <person name="Brauer S.L."/>
            <person name="Goodson N."/>
            <person name="Yavitt J.B."/>
            <person name="Zinder S.H."/>
        </authorList>
    </citation>
    <scope>NUCLEOTIDE SEQUENCE [LARGE SCALE GENOMIC DNA]</scope>
    <source>
        <strain evidence="3">DSM 25820 / JCM 18151 / SWAN1</strain>
    </source>
</reference>
<dbReference type="KEGG" id="mew:MSWAN_0638"/>